<dbReference type="RefSeq" id="WP_131153883.1">
    <property type="nucleotide sequence ID" value="NZ_CP036402.1"/>
</dbReference>
<dbReference type="Proteomes" id="UP000291469">
    <property type="component" value="Chromosome"/>
</dbReference>
<reference evidence="1 2" key="1">
    <citation type="submission" date="2019-01" db="EMBL/GenBank/DDBJ databases">
        <title>Egibacter rhizosphaerae EGI 80759T.</title>
        <authorList>
            <person name="Chen D.-D."/>
            <person name="Tian Y."/>
            <person name="Jiao J.-Y."/>
            <person name="Zhang X.-T."/>
            <person name="Zhang Y.-G."/>
            <person name="Zhang Y."/>
            <person name="Xiao M."/>
            <person name="Shu W.-S."/>
            <person name="Li W.-J."/>
        </authorList>
    </citation>
    <scope>NUCLEOTIDE SEQUENCE [LARGE SCALE GENOMIC DNA]</scope>
    <source>
        <strain evidence="1 2">EGI 80759</strain>
    </source>
</reference>
<evidence type="ECO:0000313" key="2">
    <source>
        <dbReference type="Proteomes" id="UP000291469"/>
    </source>
</evidence>
<evidence type="ECO:0000313" key="1">
    <source>
        <dbReference type="EMBL" id="QBI18886.1"/>
    </source>
</evidence>
<keyword evidence="2" id="KW-1185">Reference proteome</keyword>
<dbReference type="KEGG" id="erz:ER308_04550"/>
<sequence>MTMSMLEVEAQRARWARHRDLQRLNTEFGDEFASGGLARHVESLDFRLLFVPADPEDSAVPLDNTTMEWLKEHCSNAPVLPRHHKRATVQALVSYERRREDRGWDAYVAVHQHGGVEVGAAISYVVRDTRVFRLRTAVSMAAAVTRMQVDAAERWQIEYPYELLVALRNARGATLGNFAEGWAEPGQGLFDFEVALEDYVLLRRELHRAFEPESVAVDVGDDLERAFGTTLRRHLAGRGEHEGRLDPRIL</sequence>
<dbReference type="OrthoDB" id="9830368at2"/>
<proteinExistence type="predicted"/>
<protein>
    <submittedName>
        <fullName evidence="1">Uncharacterized protein</fullName>
    </submittedName>
</protein>
<organism evidence="1 2">
    <name type="scientific">Egibacter rhizosphaerae</name>
    <dbReference type="NCBI Taxonomy" id="1670831"/>
    <lineage>
        <taxon>Bacteria</taxon>
        <taxon>Bacillati</taxon>
        <taxon>Actinomycetota</taxon>
        <taxon>Nitriliruptoria</taxon>
        <taxon>Egibacterales</taxon>
        <taxon>Egibacteraceae</taxon>
        <taxon>Egibacter</taxon>
    </lineage>
</organism>
<dbReference type="EMBL" id="CP036402">
    <property type="protein sequence ID" value="QBI18886.1"/>
    <property type="molecule type" value="Genomic_DNA"/>
</dbReference>
<accession>A0A411YCH1</accession>
<gene>
    <name evidence="1" type="ORF">ER308_04550</name>
</gene>
<dbReference type="AlphaFoldDB" id="A0A411YCH1"/>
<name>A0A411YCH1_9ACTN</name>